<name>A0A2P8EY36_9GAMM</name>
<protein>
    <recommendedName>
        <fullName evidence="5">5-formyltetrahydrofolate cyclo-ligase</fullName>
        <ecNumber evidence="5">6.3.3.2</ecNumber>
    </recommendedName>
</protein>
<dbReference type="PANTHER" id="PTHR23407">
    <property type="entry name" value="ATPASE INHIBITOR/5-FORMYLTETRAHYDROFOLATE CYCLO-LIGASE"/>
    <property type="match status" value="1"/>
</dbReference>
<dbReference type="EMBL" id="PYGI01000008">
    <property type="protein sequence ID" value="PSL14377.1"/>
    <property type="molecule type" value="Genomic_DNA"/>
</dbReference>
<reference evidence="6 7" key="1">
    <citation type="submission" date="2018-03" db="EMBL/GenBank/DDBJ databases">
        <title>Genomic Encyclopedia of Archaeal and Bacterial Type Strains, Phase II (KMG-II): from individual species to whole genera.</title>
        <authorList>
            <person name="Goeker M."/>
        </authorList>
    </citation>
    <scope>NUCLEOTIDE SEQUENCE [LARGE SCALE GENOMIC DNA]</scope>
    <source>
        <strain evidence="6 7">DSM 17586</strain>
    </source>
</reference>
<organism evidence="6 7">
    <name type="scientific">Marinobacterium halophilum</name>
    <dbReference type="NCBI Taxonomy" id="267374"/>
    <lineage>
        <taxon>Bacteria</taxon>
        <taxon>Pseudomonadati</taxon>
        <taxon>Pseudomonadota</taxon>
        <taxon>Gammaproteobacteria</taxon>
        <taxon>Oceanospirillales</taxon>
        <taxon>Oceanospirillaceae</taxon>
        <taxon>Marinobacterium</taxon>
    </lineage>
</organism>
<dbReference type="RefSeq" id="WP_106591452.1">
    <property type="nucleotide sequence ID" value="NZ_PYGI01000008.1"/>
</dbReference>
<dbReference type="PIRSF" id="PIRSF006806">
    <property type="entry name" value="FTHF_cligase"/>
    <property type="match status" value="1"/>
</dbReference>
<evidence type="ECO:0000313" key="7">
    <source>
        <dbReference type="Proteomes" id="UP000242133"/>
    </source>
</evidence>
<evidence type="ECO:0000256" key="1">
    <source>
        <dbReference type="ARBA" id="ARBA00010638"/>
    </source>
</evidence>
<dbReference type="AlphaFoldDB" id="A0A2P8EY36"/>
<evidence type="ECO:0000256" key="5">
    <source>
        <dbReference type="RuleBase" id="RU361279"/>
    </source>
</evidence>
<evidence type="ECO:0000256" key="4">
    <source>
        <dbReference type="PIRSR" id="PIRSR006806-1"/>
    </source>
</evidence>
<dbReference type="InterPro" id="IPR002698">
    <property type="entry name" value="FTHF_cligase"/>
</dbReference>
<dbReference type="InterPro" id="IPR024185">
    <property type="entry name" value="FTHF_cligase-like_sf"/>
</dbReference>
<dbReference type="Proteomes" id="UP000242133">
    <property type="component" value="Unassembled WGS sequence"/>
</dbReference>
<dbReference type="PANTHER" id="PTHR23407:SF1">
    <property type="entry name" value="5-FORMYLTETRAHYDROFOLATE CYCLO-LIGASE"/>
    <property type="match status" value="1"/>
</dbReference>
<comment type="catalytic activity">
    <reaction evidence="5">
        <text>(6S)-5-formyl-5,6,7,8-tetrahydrofolate + ATP = (6R)-5,10-methenyltetrahydrofolate + ADP + phosphate</text>
        <dbReference type="Rhea" id="RHEA:10488"/>
        <dbReference type="ChEBI" id="CHEBI:30616"/>
        <dbReference type="ChEBI" id="CHEBI:43474"/>
        <dbReference type="ChEBI" id="CHEBI:57455"/>
        <dbReference type="ChEBI" id="CHEBI:57457"/>
        <dbReference type="ChEBI" id="CHEBI:456216"/>
        <dbReference type="EC" id="6.3.3.2"/>
    </reaction>
</comment>
<feature type="binding site" evidence="4">
    <location>
        <begin position="5"/>
        <end position="9"/>
    </location>
    <ligand>
        <name>ATP</name>
        <dbReference type="ChEBI" id="CHEBI:30616"/>
    </ligand>
</feature>
<keyword evidence="2 4" id="KW-0547">Nucleotide-binding</keyword>
<keyword evidence="3 4" id="KW-0067">ATP-binding</keyword>
<feature type="binding site" evidence="4">
    <location>
        <position position="56"/>
    </location>
    <ligand>
        <name>substrate</name>
    </ligand>
</feature>
<dbReference type="EC" id="6.3.3.2" evidence="5"/>
<dbReference type="GO" id="GO:0030272">
    <property type="term" value="F:5-formyltetrahydrofolate cyclo-ligase activity"/>
    <property type="evidence" value="ECO:0007669"/>
    <property type="project" value="UniProtKB-EC"/>
</dbReference>
<feature type="binding site" evidence="4">
    <location>
        <begin position="136"/>
        <end position="144"/>
    </location>
    <ligand>
        <name>ATP</name>
        <dbReference type="ChEBI" id="CHEBI:30616"/>
    </ligand>
</feature>
<keyword evidence="7" id="KW-1185">Reference proteome</keyword>
<comment type="caution">
    <text evidence="6">The sequence shown here is derived from an EMBL/GenBank/DDBJ whole genome shotgun (WGS) entry which is preliminary data.</text>
</comment>
<evidence type="ECO:0000313" key="6">
    <source>
        <dbReference type="EMBL" id="PSL14377.1"/>
    </source>
</evidence>
<comment type="similarity">
    <text evidence="1 5">Belongs to the 5-formyltetrahydrofolate cyclo-ligase family.</text>
</comment>
<dbReference type="GO" id="GO:0046872">
    <property type="term" value="F:metal ion binding"/>
    <property type="evidence" value="ECO:0007669"/>
    <property type="project" value="UniProtKB-KW"/>
</dbReference>
<dbReference type="Pfam" id="PF01812">
    <property type="entry name" value="5-FTHF_cyc-lig"/>
    <property type="match status" value="1"/>
</dbReference>
<dbReference type="GO" id="GO:0009396">
    <property type="term" value="P:folic acid-containing compound biosynthetic process"/>
    <property type="evidence" value="ECO:0007669"/>
    <property type="project" value="TreeGrafter"/>
</dbReference>
<keyword evidence="5" id="KW-0479">Metal-binding</keyword>
<proteinExistence type="inferred from homology"/>
<dbReference type="Gene3D" id="3.40.50.10420">
    <property type="entry name" value="NagB/RpiA/CoA transferase-like"/>
    <property type="match status" value="1"/>
</dbReference>
<keyword evidence="5" id="KW-0460">Magnesium</keyword>
<dbReference type="GO" id="GO:0035999">
    <property type="term" value="P:tetrahydrofolate interconversion"/>
    <property type="evidence" value="ECO:0007669"/>
    <property type="project" value="TreeGrafter"/>
</dbReference>
<dbReference type="SUPFAM" id="SSF100950">
    <property type="entry name" value="NagB/RpiA/CoA transferase-like"/>
    <property type="match status" value="1"/>
</dbReference>
<feature type="binding site" evidence="4">
    <location>
        <position position="51"/>
    </location>
    <ligand>
        <name>substrate</name>
    </ligand>
</feature>
<comment type="cofactor">
    <cofactor evidence="5">
        <name>Mg(2+)</name>
        <dbReference type="ChEBI" id="CHEBI:18420"/>
    </cofactor>
</comment>
<dbReference type="InterPro" id="IPR037171">
    <property type="entry name" value="NagB/RpiA_transferase-like"/>
</dbReference>
<dbReference type="OrthoDB" id="9801938at2"/>
<keyword evidence="6" id="KW-0436">Ligase</keyword>
<accession>A0A2P8EY36</accession>
<dbReference type="GO" id="GO:0005524">
    <property type="term" value="F:ATP binding"/>
    <property type="evidence" value="ECO:0007669"/>
    <property type="project" value="UniProtKB-KW"/>
</dbReference>
<evidence type="ECO:0000256" key="2">
    <source>
        <dbReference type="ARBA" id="ARBA00022741"/>
    </source>
</evidence>
<evidence type="ECO:0000256" key="3">
    <source>
        <dbReference type="ARBA" id="ARBA00022840"/>
    </source>
</evidence>
<dbReference type="NCBIfam" id="TIGR02727">
    <property type="entry name" value="MTHFS_bact"/>
    <property type="match status" value="1"/>
</dbReference>
<gene>
    <name evidence="6" type="ORF">CLV44_108107</name>
</gene>
<sequence length="198" mass="23048">MMQDRKTLRRQIRLRRRSLTARQQRHAAQSLCRNLRSHLWFRQAQHIALYLPNDGEIDTSPLIKLCRSLGKQLYLPVLHPIRHNRLWFTPYDTDTPMRRNCYRILEPVLQGQPRRPAHALDLVLMPLVAFSADGGRMGMGGGYYDRSFAFKLRAKALKGPRLIGLAHDFQRQPQLPLEPWDVPLDGVATDSRIYRISC</sequence>